<organism evidence="3 4">
    <name type="scientific">Monascus purpureus</name>
    <name type="common">Red mold</name>
    <name type="synonym">Monascus anka</name>
    <dbReference type="NCBI Taxonomy" id="5098"/>
    <lineage>
        <taxon>Eukaryota</taxon>
        <taxon>Fungi</taxon>
        <taxon>Dikarya</taxon>
        <taxon>Ascomycota</taxon>
        <taxon>Pezizomycotina</taxon>
        <taxon>Eurotiomycetes</taxon>
        <taxon>Eurotiomycetidae</taxon>
        <taxon>Eurotiales</taxon>
        <taxon>Aspergillaceae</taxon>
        <taxon>Monascus</taxon>
    </lineage>
</organism>
<dbReference type="InterPro" id="IPR015267">
    <property type="entry name" value="PPP4R2"/>
</dbReference>
<feature type="compositionally biased region" description="Low complexity" evidence="2">
    <location>
        <begin position="366"/>
        <end position="384"/>
    </location>
</feature>
<feature type="region of interest" description="Disordered" evidence="2">
    <location>
        <begin position="250"/>
        <end position="437"/>
    </location>
</feature>
<sequence length="437" mass="47287">MVYRELHHKEKRPLRVSTAAAAVQEPAVMPLDEDVLDALAKGSIIDYEKWPGMLDPLLERLEYIVYNVFPMPKSPSDLDYHHPQPSSYPSQDPNSQTFGNNKENTPPGGLQTPPRPIASLSPSSERVPDSQPQSFSAHTNGNLPPPLQLLLNSITSTLKTFTSKPPHTIQRLAELILHPTMHYRTLPAYLRALDRTVSVMSSVEIFPLQAQRLNGVINGEETSLMAMDHGPGSDESLGGALLTPIPWLSNASMEDDNENQGEEAMAIEEESHPVSAGEANAAQELQQQRQTPTVSATEQSSTYLSSMGSAIQHQQPTDPTSPPTDPSEEIPHARGPPIVGVEDVGLQNGQGVQMNLSTDAAPSDHTTSTPSGNTNTSQSGQSTTRESDADADGDMVVGDVRNGEDGHDVQLELDSKGQQQQTDTDTDMTSTEKDRGI</sequence>
<comment type="similarity">
    <text evidence="1">Belongs to the PPP4R2 family.</text>
</comment>
<comment type="caution">
    <text evidence="3">The sequence shown here is derived from an EMBL/GenBank/DDBJ whole genome shotgun (WGS) entry which is preliminary data.</text>
</comment>
<name>A0A507R0C1_MONPU</name>
<feature type="region of interest" description="Disordered" evidence="2">
    <location>
        <begin position="76"/>
        <end position="144"/>
    </location>
</feature>
<dbReference type="STRING" id="5098.A0A507R0C1"/>
<feature type="compositionally biased region" description="Polar residues" evidence="2">
    <location>
        <begin position="283"/>
        <end position="315"/>
    </location>
</feature>
<dbReference type="GO" id="GO:0030289">
    <property type="term" value="C:protein phosphatase 4 complex"/>
    <property type="evidence" value="ECO:0007669"/>
    <property type="project" value="InterPro"/>
</dbReference>
<feature type="compositionally biased region" description="Polar residues" evidence="2">
    <location>
        <begin position="120"/>
        <end position="142"/>
    </location>
</feature>
<dbReference type="GO" id="GO:0005634">
    <property type="term" value="C:nucleus"/>
    <property type="evidence" value="ECO:0007669"/>
    <property type="project" value="TreeGrafter"/>
</dbReference>
<feature type="compositionally biased region" description="Basic and acidic residues" evidence="2">
    <location>
        <begin position="401"/>
        <end position="415"/>
    </location>
</feature>
<evidence type="ECO:0000256" key="2">
    <source>
        <dbReference type="SAM" id="MobiDB-lite"/>
    </source>
</evidence>
<dbReference type="GO" id="GO:0019888">
    <property type="term" value="F:protein phosphatase regulator activity"/>
    <property type="evidence" value="ECO:0007669"/>
    <property type="project" value="InterPro"/>
</dbReference>
<protein>
    <submittedName>
        <fullName evidence="3">Uncharacterized protein</fullName>
    </submittedName>
</protein>
<accession>A0A507R0C1</accession>
<dbReference type="AlphaFoldDB" id="A0A507R0C1"/>
<feature type="compositionally biased region" description="Polar residues" evidence="2">
    <location>
        <begin position="84"/>
        <end position="104"/>
    </location>
</feature>
<dbReference type="Pfam" id="PF09184">
    <property type="entry name" value="PPP4R2"/>
    <property type="match status" value="1"/>
</dbReference>
<gene>
    <name evidence="3" type="ORF">MPDQ_002560</name>
</gene>
<dbReference type="OrthoDB" id="341898at2759"/>
<dbReference type="GO" id="GO:0005737">
    <property type="term" value="C:cytoplasm"/>
    <property type="evidence" value="ECO:0007669"/>
    <property type="project" value="TreeGrafter"/>
</dbReference>
<feature type="compositionally biased region" description="Acidic residues" evidence="2">
    <location>
        <begin position="253"/>
        <end position="268"/>
    </location>
</feature>
<evidence type="ECO:0000313" key="3">
    <source>
        <dbReference type="EMBL" id="TQB75595.1"/>
    </source>
</evidence>
<evidence type="ECO:0000256" key="1">
    <source>
        <dbReference type="ARBA" id="ARBA00009207"/>
    </source>
</evidence>
<keyword evidence="4" id="KW-1185">Reference proteome</keyword>
<feature type="compositionally biased region" description="Polar residues" evidence="2">
    <location>
        <begin position="347"/>
        <end position="360"/>
    </location>
</feature>
<proteinExistence type="inferred from homology"/>
<dbReference type="PANTHER" id="PTHR16487">
    <property type="entry name" value="PPP4R2-RELATED PROTEIN"/>
    <property type="match status" value="1"/>
</dbReference>
<evidence type="ECO:0000313" key="4">
    <source>
        <dbReference type="Proteomes" id="UP000319663"/>
    </source>
</evidence>
<dbReference type="PANTHER" id="PTHR16487:SF0">
    <property type="entry name" value="PROTEIN PHOSPHATASE 4 REGULATORY SUBUNIT 2-RELATED"/>
    <property type="match status" value="1"/>
</dbReference>
<reference evidence="3 4" key="1">
    <citation type="submission" date="2019-06" db="EMBL/GenBank/DDBJ databases">
        <title>Wine fermentation using esterase from Monascus purpureus.</title>
        <authorList>
            <person name="Geng C."/>
            <person name="Zhang Y."/>
        </authorList>
    </citation>
    <scope>NUCLEOTIDE SEQUENCE [LARGE SCALE GENOMIC DNA]</scope>
    <source>
        <strain evidence="3">HQ1</strain>
    </source>
</reference>
<dbReference type="Proteomes" id="UP000319663">
    <property type="component" value="Unassembled WGS sequence"/>
</dbReference>
<dbReference type="EMBL" id="VIFY01000018">
    <property type="protein sequence ID" value="TQB75595.1"/>
    <property type="molecule type" value="Genomic_DNA"/>
</dbReference>